<feature type="region of interest" description="Disordered" evidence="1">
    <location>
        <begin position="94"/>
        <end position="187"/>
    </location>
</feature>
<dbReference type="InterPro" id="IPR002350">
    <property type="entry name" value="Kazal_dom"/>
</dbReference>
<dbReference type="Pfam" id="PF00050">
    <property type="entry name" value="Kazal_1"/>
    <property type="match status" value="1"/>
</dbReference>
<evidence type="ECO:0000313" key="5">
    <source>
        <dbReference type="Proteomes" id="UP000221165"/>
    </source>
</evidence>
<protein>
    <submittedName>
        <fullName evidence="4">Kazal-type serine protease inhibitor domain-containing protein</fullName>
    </submittedName>
</protein>
<keyword evidence="2" id="KW-0732">Signal</keyword>
<dbReference type="InterPro" id="IPR036058">
    <property type="entry name" value="Kazal_dom_sf"/>
</dbReference>
<dbReference type="PANTHER" id="PTHR21131">
    <property type="entry name" value="SERINE-TYPE ENDOPEPTIDASE INHIBITOR"/>
    <property type="match status" value="1"/>
</dbReference>
<sequence>MKGVCGLFIVGALAAYPATASHLRSVKGEAGDGCVCTRELELNCGIDNITYSNHCERRCKGMPLKHQGPCTEEEMKNAGVVNPTALPQIEEPYVDFLGPAPTSDDSVPPTEGASGVEDDNRRQLLDALKTEEDKRKEEELRNTKEGEEASEKEGENGEETKKKEETDSRRGRHTGPPPKRVVCPCPKNLKPSCGDDGVTYANPCTRECAGAKLKHDGPCSKSE</sequence>
<dbReference type="PROSITE" id="PS51465">
    <property type="entry name" value="KAZAL_2"/>
    <property type="match status" value="2"/>
</dbReference>
<evidence type="ECO:0000259" key="3">
    <source>
        <dbReference type="PROSITE" id="PS51465"/>
    </source>
</evidence>
<organism evidence="4 5">
    <name type="scientific">Cystoisospora suis</name>
    <dbReference type="NCBI Taxonomy" id="483139"/>
    <lineage>
        <taxon>Eukaryota</taxon>
        <taxon>Sar</taxon>
        <taxon>Alveolata</taxon>
        <taxon>Apicomplexa</taxon>
        <taxon>Conoidasida</taxon>
        <taxon>Coccidia</taxon>
        <taxon>Eucoccidiorida</taxon>
        <taxon>Eimeriorina</taxon>
        <taxon>Sarcocystidae</taxon>
        <taxon>Cystoisospora</taxon>
    </lineage>
</organism>
<feature type="domain" description="Kazal-like" evidence="3">
    <location>
        <begin position="28"/>
        <end position="72"/>
    </location>
</feature>
<gene>
    <name evidence="4" type="ORF">CSUI_007103</name>
</gene>
<accession>A0A2C6KEZ9</accession>
<feature type="chain" id="PRO_5012948417" evidence="2">
    <location>
        <begin position="21"/>
        <end position="223"/>
    </location>
</feature>
<dbReference type="SUPFAM" id="SSF100895">
    <property type="entry name" value="Kazal-type serine protease inhibitors"/>
    <property type="match status" value="2"/>
</dbReference>
<feature type="domain" description="Kazal-like" evidence="3">
    <location>
        <begin position="177"/>
        <end position="221"/>
    </location>
</feature>
<comment type="caution">
    <text evidence="4">The sequence shown here is derived from an EMBL/GenBank/DDBJ whole genome shotgun (WGS) entry which is preliminary data.</text>
</comment>
<dbReference type="RefSeq" id="XP_067920772.1">
    <property type="nucleotide sequence ID" value="XM_068067253.1"/>
</dbReference>
<dbReference type="SMART" id="SM00280">
    <property type="entry name" value="KAZAL"/>
    <property type="match status" value="2"/>
</dbReference>
<dbReference type="Gene3D" id="3.30.60.30">
    <property type="match status" value="2"/>
</dbReference>
<keyword evidence="5" id="KW-1185">Reference proteome</keyword>
<proteinExistence type="predicted"/>
<dbReference type="PANTHER" id="PTHR21131:SF0">
    <property type="entry name" value="GEO10195P1-RELATED"/>
    <property type="match status" value="1"/>
</dbReference>
<dbReference type="Pfam" id="PF07648">
    <property type="entry name" value="Kazal_2"/>
    <property type="match status" value="1"/>
</dbReference>
<dbReference type="CDD" id="cd00104">
    <property type="entry name" value="KAZAL_FS"/>
    <property type="match status" value="2"/>
</dbReference>
<reference evidence="4 5" key="1">
    <citation type="journal article" date="2017" name="Int. J. Parasitol.">
        <title>The genome of the protozoan parasite Cystoisospora suis and a reverse vaccinology approach to identify vaccine candidates.</title>
        <authorList>
            <person name="Palmieri N."/>
            <person name="Shrestha A."/>
            <person name="Ruttkowski B."/>
            <person name="Beck T."/>
            <person name="Vogl C."/>
            <person name="Tomley F."/>
            <person name="Blake D.P."/>
            <person name="Joachim A."/>
        </authorList>
    </citation>
    <scope>NUCLEOTIDE SEQUENCE [LARGE SCALE GENOMIC DNA]</scope>
    <source>
        <strain evidence="4 5">Wien I</strain>
    </source>
</reference>
<dbReference type="EMBL" id="MIGC01003663">
    <property type="protein sequence ID" value="PHJ19070.1"/>
    <property type="molecule type" value="Genomic_DNA"/>
</dbReference>
<dbReference type="GeneID" id="94430464"/>
<feature type="compositionally biased region" description="Basic and acidic residues" evidence="1">
    <location>
        <begin position="118"/>
        <end position="169"/>
    </location>
</feature>
<evidence type="ECO:0000313" key="4">
    <source>
        <dbReference type="EMBL" id="PHJ19070.1"/>
    </source>
</evidence>
<evidence type="ECO:0000256" key="2">
    <source>
        <dbReference type="SAM" id="SignalP"/>
    </source>
</evidence>
<dbReference type="InterPro" id="IPR053265">
    <property type="entry name" value="Serpin"/>
</dbReference>
<evidence type="ECO:0000256" key="1">
    <source>
        <dbReference type="SAM" id="MobiDB-lite"/>
    </source>
</evidence>
<dbReference type="AlphaFoldDB" id="A0A2C6KEZ9"/>
<dbReference type="Proteomes" id="UP000221165">
    <property type="component" value="Unassembled WGS sequence"/>
</dbReference>
<dbReference type="PROSITE" id="PS00282">
    <property type="entry name" value="KAZAL_1"/>
    <property type="match status" value="1"/>
</dbReference>
<dbReference type="VEuPathDB" id="ToxoDB:CSUI_007103"/>
<name>A0A2C6KEZ9_9APIC</name>
<feature type="signal peptide" evidence="2">
    <location>
        <begin position="1"/>
        <end position="20"/>
    </location>
</feature>
<dbReference type="OrthoDB" id="329336at2759"/>